<dbReference type="InterPro" id="IPR031701">
    <property type="entry name" value="SIX1_SD"/>
</dbReference>
<keyword evidence="6 7" id="KW-0539">Nucleus</keyword>
<evidence type="ECO:0000256" key="5">
    <source>
        <dbReference type="ARBA" id="ARBA00023155"/>
    </source>
</evidence>
<keyword evidence="5 7" id="KW-0371">Homeobox</keyword>
<dbReference type="InterPro" id="IPR008422">
    <property type="entry name" value="KN_HD"/>
</dbReference>
<dbReference type="InterPro" id="IPR001356">
    <property type="entry name" value="HD"/>
</dbReference>
<sequence length="322" mass="36707">MNDRFINYLENNCDEINAKKNNSGNLLDSQKISVQNQVMKGEESDESMPSFGFTQEQVACVCEVLQQAGNVERLGRFLWSLPQCEKIQLNESVLKAKAVVAFHRGHFKELYRILESQTFSPCNHQKLQTLWLKAHYVEAEKLRGRPLGAVGKYRVRRKFPLPRTIWDGEETSYCFKEKSRSVLRDWYTHNPYPSPREKRELAESTGLTTTQVSNWFKNRRQRDRAAEHSKEGGDKHIDSSGSDSELDMPGMITGSNSQSASKGSHNSNMTANLQHNLLLQQGLSSSQLGQMSQGYSPSTSHNIHHVPPLHHHDMDAYQNLSF</sequence>
<keyword evidence="3" id="KW-0217">Developmental protein</keyword>
<evidence type="ECO:0000256" key="6">
    <source>
        <dbReference type="ARBA" id="ARBA00023242"/>
    </source>
</evidence>
<dbReference type="GO" id="GO:0048646">
    <property type="term" value="P:anatomical structure formation involved in morphogenesis"/>
    <property type="evidence" value="ECO:0007669"/>
    <property type="project" value="UniProtKB-ARBA"/>
</dbReference>
<feature type="region of interest" description="Disordered" evidence="8">
    <location>
        <begin position="211"/>
        <end position="268"/>
    </location>
</feature>
<protein>
    <submittedName>
        <fullName evidence="10">CLUMA_CG015164, isoform A</fullName>
    </submittedName>
</protein>
<dbReference type="FunFam" id="1.10.10.60:FF:000063">
    <property type="entry name" value="SIX homeobox 2"/>
    <property type="match status" value="1"/>
</dbReference>
<evidence type="ECO:0000256" key="1">
    <source>
        <dbReference type="ARBA" id="ARBA00004123"/>
    </source>
</evidence>
<keyword evidence="4 7" id="KW-0238">DNA-binding</keyword>
<dbReference type="OrthoDB" id="3501850at2759"/>
<feature type="region of interest" description="Disordered" evidence="8">
    <location>
        <begin position="286"/>
        <end position="310"/>
    </location>
</feature>
<dbReference type="EMBL" id="CVRI01000057">
    <property type="protein sequence ID" value="CRL01951.1"/>
    <property type="molecule type" value="Genomic_DNA"/>
</dbReference>
<dbReference type="GO" id="GO:0000981">
    <property type="term" value="F:DNA-binding transcription factor activity, RNA polymerase II-specific"/>
    <property type="evidence" value="ECO:0007669"/>
    <property type="project" value="InterPro"/>
</dbReference>
<evidence type="ECO:0000256" key="2">
    <source>
        <dbReference type="ARBA" id="ARBA00008161"/>
    </source>
</evidence>
<evidence type="ECO:0000313" key="11">
    <source>
        <dbReference type="Proteomes" id="UP000183832"/>
    </source>
</evidence>
<dbReference type="PANTHER" id="PTHR10390:SF61">
    <property type="entry name" value="HOMEOBOX PROTEIN SIX2"/>
    <property type="match status" value="1"/>
</dbReference>
<name>A0A1J1INY7_9DIPT</name>
<dbReference type="Pfam" id="PF05920">
    <property type="entry name" value="Homeobox_KN"/>
    <property type="match status" value="1"/>
</dbReference>
<dbReference type="GO" id="GO:0000978">
    <property type="term" value="F:RNA polymerase II cis-regulatory region sequence-specific DNA binding"/>
    <property type="evidence" value="ECO:0007669"/>
    <property type="project" value="TreeGrafter"/>
</dbReference>
<dbReference type="GO" id="GO:0005634">
    <property type="term" value="C:nucleus"/>
    <property type="evidence" value="ECO:0007669"/>
    <property type="project" value="UniProtKB-SubCell"/>
</dbReference>
<feature type="DNA-binding region" description="Homeobox" evidence="7">
    <location>
        <begin position="168"/>
        <end position="227"/>
    </location>
</feature>
<dbReference type="GO" id="GO:0001654">
    <property type="term" value="P:eye development"/>
    <property type="evidence" value="ECO:0007669"/>
    <property type="project" value="UniProtKB-ARBA"/>
</dbReference>
<comment type="similarity">
    <text evidence="2">Belongs to the SIX/Sine oculis homeobox family.</text>
</comment>
<evidence type="ECO:0000256" key="8">
    <source>
        <dbReference type="SAM" id="MobiDB-lite"/>
    </source>
</evidence>
<feature type="region of interest" description="Disordered" evidence="8">
    <location>
        <begin position="186"/>
        <end position="205"/>
    </location>
</feature>
<dbReference type="SMART" id="SM00389">
    <property type="entry name" value="HOX"/>
    <property type="match status" value="1"/>
</dbReference>
<feature type="compositionally biased region" description="Polar residues" evidence="8">
    <location>
        <begin position="253"/>
        <end position="268"/>
    </location>
</feature>
<proteinExistence type="inferred from homology"/>
<feature type="compositionally biased region" description="Basic and acidic residues" evidence="8">
    <location>
        <begin position="223"/>
        <end position="238"/>
    </location>
</feature>
<evidence type="ECO:0000259" key="9">
    <source>
        <dbReference type="PROSITE" id="PS50071"/>
    </source>
</evidence>
<feature type="compositionally biased region" description="Low complexity" evidence="8">
    <location>
        <begin position="286"/>
        <end position="296"/>
    </location>
</feature>
<dbReference type="Gene3D" id="1.10.10.60">
    <property type="entry name" value="Homeodomain-like"/>
    <property type="match status" value="1"/>
</dbReference>
<evidence type="ECO:0000256" key="4">
    <source>
        <dbReference type="ARBA" id="ARBA00023125"/>
    </source>
</evidence>
<accession>A0A1J1INY7</accession>
<dbReference type="AlphaFoldDB" id="A0A1J1INY7"/>
<dbReference type="PANTHER" id="PTHR10390">
    <property type="entry name" value="HOMEOBOX PROTEIN SIX"/>
    <property type="match status" value="1"/>
</dbReference>
<dbReference type="GO" id="GO:0009887">
    <property type="term" value="P:animal organ morphogenesis"/>
    <property type="evidence" value="ECO:0007669"/>
    <property type="project" value="UniProtKB-ARBA"/>
</dbReference>
<dbReference type="CDD" id="cd00086">
    <property type="entry name" value="homeodomain"/>
    <property type="match status" value="1"/>
</dbReference>
<reference evidence="10 11" key="1">
    <citation type="submission" date="2015-04" db="EMBL/GenBank/DDBJ databases">
        <authorList>
            <person name="Syromyatnikov M.Y."/>
            <person name="Popov V.N."/>
        </authorList>
    </citation>
    <scope>NUCLEOTIDE SEQUENCE [LARGE SCALE GENOMIC DNA]</scope>
</reference>
<keyword evidence="11" id="KW-1185">Reference proteome</keyword>
<evidence type="ECO:0000256" key="7">
    <source>
        <dbReference type="PROSITE-ProRule" id="PRU00108"/>
    </source>
</evidence>
<feature type="domain" description="Homeobox" evidence="9">
    <location>
        <begin position="166"/>
        <end position="226"/>
    </location>
</feature>
<dbReference type="Proteomes" id="UP000183832">
    <property type="component" value="Unassembled WGS sequence"/>
</dbReference>
<comment type="subcellular location">
    <subcellularLocation>
        <location evidence="1 7">Nucleus</location>
    </subcellularLocation>
</comment>
<dbReference type="InterPro" id="IPR017970">
    <property type="entry name" value="Homeobox_CS"/>
</dbReference>
<organism evidence="10 11">
    <name type="scientific">Clunio marinus</name>
    <dbReference type="NCBI Taxonomy" id="568069"/>
    <lineage>
        <taxon>Eukaryota</taxon>
        <taxon>Metazoa</taxon>
        <taxon>Ecdysozoa</taxon>
        <taxon>Arthropoda</taxon>
        <taxon>Hexapoda</taxon>
        <taxon>Insecta</taxon>
        <taxon>Pterygota</taxon>
        <taxon>Neoptera</taxon>
        <taxon>Endopterygota</taxon>
        <taxon>Diptera</taxon>
        <taxon>Nematocera</taxon>
        <taxon>Chironomoidea</taxon>
        <taxon>Chironomidae</taxon>
        <taxon>Clunio</taxon>
    </lineage>
</organism>
<dbReference type="InterPro" id="IPR009057">
    <property type="entry name" value="Homeodomain-like_sf"/>
</dbReference>
<evidence type="ECO:0000256" key="3">
    <source>
        <dbReference type="ARBA" id="ARBA00022473"/>
    </source>
</evidence>
<gene>
    <name evidence="10" type="primary">putative Protein sine oculis</name>
    <name evidence="10" type="ORF">CLUMA_CG015164</name>
</gene>
<dbReference type="PROSITE" id="PS00027">
    <property type="entry name" value="HOMEOBOX_1"/>
    <property type="match status" value="1"/>
</dbReference>
<dbReference type="Pfam" id="PF16878">
    <property type="entry name" value="SIX1_SD"/>
    <property type="match status" value="1"/>
</dbReference>
<dbReference type="STRING" id="568069.A0A1J1INY7"/>
<dbReference type="SUPFAM" id="SSF46689">
    <property type="entry name" value="Homeodomain-like"/>
    <property type="match status" value="1"/>
</dbReference>
<dbReference type="PROSITE" id="PS50071">
    <property type="entry name" value="HOMEOBOX_2"/>
    <property type="match status" value="1"/>
</dbReference>
<evidence type="ECO:0000313" key="10">
    <source>
        <dbReference type="EMBL" id="CRL01951.1"/>
    </source>
</evidence>
<dbReference type="GO" id="GO:0005667">
    <property type="term" value="C:transcription regulator complex"/>
    <property type="evidence" value="ECO:0007669"/>
    <property type="project" value="TreeGrafter"/>
</dbReference>